<evidence type="ECO:0000313" key="9">
    <source>
        <dbReference type="EMBL" id="EAY04741.1"/>
    </source>
</evidence>
<dbReference type="PROSITE" id="PS51845">
    <property type="entry name" value="PDEASE_I_2"/>
    <property type="match status" value="1"/>
</dbReference>
<reference evidence="9" key="1">
    <citation type="submission" date="2006-10" db="EMBL/GenBank/DDBJ databases">
        <authorList>
            <person name="Amadeo P."/>
            <person name="Zhao Q."/>
            <person name="Wortman J."/>
            <person name="Fraser-Liggett C."/>
            <person name="Carlton J."/>
        </authorList>
    </citation>
    <scope>NUCLEOTIDE SEQUENCE</scope>
    <source>
        <strain evidence="9">G3</strain>
    </source>
</reference>
<feature type="binding site" evidence="6">
    <location>
        <position position="854"/>
    </location>
    <ligand>
        <name>Zn(2+)</name>
        <dbReference type="ChEBI" id="CHEBI:29105"/>
        <label>2</label>
    </ligand>
</feature>
<proteinExistence type="predicted"/>
<feature type="region of interest" description="Disordered" evidence="7">
    <location>
        <begin position="1070"/>
        <end position="1147"/>
    </location>
</feature>
<feature type="active site" description="Proton donor" evidence="4">
    <location>
        <position position="813"/>
    </location>
</feature>
<dbReference type="CDD" id="cd00077">
    <property type="entry name" value="HDc"/>
    <property type="match status" value="1"/>
</dbReference>
<feature type="region of interest" description="Disordered" evidence="7">
    <location>
        <begin position="614"/>
        <end position="641"/>
    </location>
</feature>
<dbReference type="InterPro" id="IPR029016">
    <property type="entry name" value="GAF-like_dom_sf"/>
</dbReference>
<evidence type="ECO:0000256" key="3">
    <source>
        <dbReference type="ARBA" id="ARBA00022801"/>
    </source>
</evidence>
<dbReference type="GO" id="GO:0007165">
    <property type="term" value="P:signal transduction"/>
    <property type="evidence" value="ECO:0007669"/>
    <property type="project" value="InterPro"/>
</dbReference>
<protein>
    <submittedName>
        <fullName evidence="9">3'5'-cyclic nucleotide phosphodiesterase family protein</fullName>
    </submittedName>
</protein>
<dbReference type="VEuPathDB" id="TrichDB:TVAGG3_0285290"/>
<keyword evidence="1" id="KW-0140">cGMP</keyword>
<dbReference type="Pfam" id="PF00233">
    <property type="entry name" value="PDEase_I"/>
    <property type="match status" value="1"/>
</dbReference>
<feature type="binding site" evidence="6">
    <location>
        <position position="965"/>
    </location>
    <ligand>
        <name>Zn(2+)</name>
        <dbReference type="ChEBI" id="CHEBI:29105"/>
        <label>1</label>
    </ligand>
</feature>
<dbReference type="SUPFAM" id="SSF55781">
    <property type="entry name" value="GAF domain-like"/>
    <property type="match status" value="4"/>
</dbReference>
<dbReference type="SMR" id="A2ERL4"/>
<dbReference type="SUPFAM" id="SSF109604">
    <property type="entry name" value="HD-domain/PDEase-like"/>
    <property type="match status" value="1"/>
</dbReference>
<dbReference type="Proteomes" id="UP000001542">
    <property type="component" value="Unassembled WGS sequence"/>
</dbReference>
<dbReference type="SMART" id="SM00065">
    <property type="entry name" value="GAF"/>
    <property type="match status" value="1"/>
</dbReference>
<dbReference type="VEuPathDB" id="TrichDB:TVAGG3_0285280"/>
<dbReference type="SMART" id="SM00471">
    <property type="entry name" value="HDc"/>
    <property type="match status" value="1"/>
</dbReference>
<feature type="binding site" evidence="6">
    <location>
        <position position="854"/>
    </location>
    <ligand>
        <name>Zn(2+)</name>
        <dbReference type="ChEBI" id="CHEBI:29105"/>
        <label>1</label>
    </ligand>
</feature>
<dbReference type="InterPro" id="IPR003018">
    <property type="entry name" value="GAF"/>
</dbReference>
<dbReference type="InParanoid" id="A2ERL4"/>
<dbReference type="PANTHER" id="PTHR11347">
    <property type="entry name" value="CYCLIC NUCLEOTIDE PHOSPHODIESTERASE"/>
    <property type="match status" value="1"/>
</dbReference>
<evidence type="ECO:0000256" key="5">
    <source>
        <dbReference type="PIRSR" id="PIRSR623088-2"/>
    </source>
</evidence>
<dbReference type="InterPro" id="IPR023088">
    <property type="entry name" value="PDEase"/>
</dbReference>
<evidence type="ECO:0000256" key="7">
    <source>
        <dbReference type="SAM" id="MobiDB-lite"/>
    </source>
</evidence>
<dbReference type="VEuPathDB" id="TrichDB:TVAGG3_0933210"/>
<dbReference type="eggNOG" id="KOG3689">
    <property type="taxonomic scope" value="Eukaryota"/>
</dbReference>
<evidence type="ECO:0000256" key="2">
    <source>
        <dbReference type="ARBA" id="ARBA00022723"/>
    </source>
</evidence>
<evidence type="ECO:0000313" key="10">
    <source>
        <dbReference type="Proteomes" id="UP000001542"/>
    </source>
</evidence>
<evidence type="ECO:0000256" key="1">
    <source>
        <dbReference type="ARBA" id="ARBA00022535"/>
    </source>
</evidence>
<feature type="compositionally biased region" description="Low complexity" evidence="7">
    <location>
        <begin position="1070"/>
        <end position="1110"/>
    </location>
</feature>
<dbReference type="InterPro" id="IPR036971">
    <property type="entry name" value="PDEase_catalytic_dom_sf"/>
</dbReference>
<keyword evidence="3" id="KW-0378">Hydrolase</keyword>
<dbReference type="InterPro" id="IPR002073">
    <property type="entry name" value="PDEase_catalytic_dom"/>
</dbReference>
<dbReference type="EMBL" id="DS113467">
    <property type="protein sequence ID" value="EAY04741.1"/>
    <property type="molecule type" value="Genomic_DNA"/>
</dbReference>
<dbReference type="Pfam" id="PF01590">
    <property type="entry name" value="GAF"/>
    <property type="match status" value="1"/>
</dbReference>
<dbReference type="PRINTS" id="PR00387">
    <property type="entry name" value="PDIESTERASE1"/>
</dbReference>
<sequence>MNSGRSMLPVLPPLNNANPSTIDYKTVSENPDKVVDLVDQLFDQIMELAQVNTVVYAIQTLLAPLYNTKKITLWHYIESHNTFFSQTYKIHEAVEGSILQEAFTEKKVVYIPYEKRNQKKYTQNENISCEQDNVLVIPMVPRTGTVGAVIEIAIDHHKVFNTDHYQIAQLLMSKFKSYYSYLIDEDPLDNEAIQLLVSTSLPETYKRISGLLSKFYAARVVEFWMLRTRDNSILKVFDESENPTNVEQDMAGIAGYALEHFVVINERYMKNNKNYNSQVDGNGDYSMLCVPCQLDDARRWAIVLRGRVSPPHYSRCDEHTLLSLTPFACKSISAAILPPSELPQFDDFETRFQALLEIAMTLSGQLDIDNLIPMIMSRACSLLNAQRCSLFLIDRATNMLTTRFANGVDKGLQIPITQGIVGQTATTGAILNIPDAYSDPRFNKQIDIETGFRTNTILSVPIVNNRGEIIGVTEMINKKSGLLFDDEDIRMMTAFNVFCGISLDNAKLYQASLDLSKQLTIFTEMSSAIKEDSSDQTLKSIIMNAKNTLGASGAVLYIYNSDDKSFQVKDQVGKGATYGTTFAEKAVQDREDKIFQPDDIDNLLFPAQSNNNSKLGKDDSYDSFDSISSRPITPTKPGKTGSARVSMLLSTATTAQLPDVNIRETIVCIPLVNNENTILGVIQLTCPWTVIPEDVKMLKSYAVFASLIIERQNLKGIAEFGQDEVEMNTWMTKEEKHSMTEIPSKLIIPEDVLKNNVFTIKFNSLEWDGIGHFKVLFAIFHYFDFFQIYKITNEKFFRFLYAIRSMYKKVPYHNWRHAVDVTQFVTYQIMISGLEKVFTKFELFSLVVAAICHDANHDGFTNIYNVKAETPLGILYKNQSVMETHHCSIAIQIMSHEETNLLAALNQDEYIEIWSLIIQYILATDMARHFEILKRFNDIYDGGDFTMQRHDHRVMLLYMILKCGDISNVSRPFELADRWCDVLCEEFFRQGDLEQAQGMAYTSDLNDRSHLDKAKSQIGFYTYVTLPMFQAAGKAVPALDVNMRQVLSNLSVWKRKHAEELELQKAALAAASDKPKTNQTQQQQQTNNTNQPATNNNNNNNNNKSENNSTSGGGTKLGQGPAPKDNNKDNKENKDEDTIGEELLLDENGDPIVDVKMSISTLLRESSEHIKCYPGDDKKK</sequence>
<dbReference type="AlphaFoldDB" id="A2ERL4"/>
<evidence type="ECO:0000256" key="4">
    <source>
        <dbReference type="PIRSR" id="PIRSR623088-1"/>
    </source>
</evidence>
<organism evidence="9 10">
    <name type="scientific">Trichomonas vaginalis (strain ATCC PRA-98 / G3)</name>
    <dbReference type="NCBI Taxonomy" id="412133"/>
    <lineage>
        <taxon>Eukaryota</taxon>
        <taxon>Metamonada</taxon>
        <taxon>Parabasalia</taxon>
        <taxon>Trichomonadida</taxon>
        <taxon>Trichomonadidae</taxon>
        <taxon>Trichomonas</taxon>
    </lineage>
</organism>
<dbReference type="GO" id="GO:0141162">
    <property type="term" value="P:negative regulation of cAMP/PKA signal transduction"/>
    <property type="evidence" value="ECO:0000318"/>
    <property type="project" value="GO_Central"/>
</dbReference>
<feature type="compositionally biased region" description="Acidic residues" evidence="7">
    <location>
        <begin position="1138"/>
        <end position="1147"/>
    </location>
</feature>
<dbReference type="Gene3D" id="3.30.450.40">
    <property type="match status" value="2"/>
</dbReference>
<gene>
    <name evidence="9" type="ORF">TVAG_059390</name>
</gene>
<feature type="binding site" evidence="6">
    <location>
        <position position="853"/>
    </location>
    <ligand>
        <name>Zn(2+)</name>
        <dbReference type="ChEBI" id="CHEBI:29105"/>
        <label>1</label>
    </ligand>
</feature>
<dbReference type="VEuPathDB" id="TrichDB:TVAG_059390"/>
<feature type="binding site" evidence="6">
    <location>
        <position position="817"/>
    </location>
    <ligand>
        <name>Zn(2+)</name>
        <dbReference type="ChEBI" id="CHEBI:29105"/>
        <label>1</label>
    </ligand>
</feature>
<reference evidence="9" key="2">
    <citation type="journal article" date="2007" name="Science">
        <title>Draft genome sequence of the sexually transmitted pathogen Trichomonas vaginalis.</title>
        <authorList>
            <person name="Carlton J.M."/>
            <person name="Hirt R.P."/>
            <person name="Silva J.C."/>
            <person name="Delcher A.L."/>
            <person name="Schatz M."/>
            <person name="Zhao Q."/>
            <person name="Wortman J.R."/>
            <person name="Bidwell S.L."/>
            <person name="Alsmark U.C.M."/>
            <person name="Besteiro S."/>
            <person name="Sicheritz-Ponten T."/>
            <person name="Noel C.J."/>
            <person name="Dacks J.B."/>
            <person name="Foster P.G."/>
            <person name="Simillion C."/>
            <person name="Van de Peer Y."/>
            <person name="Miranda-Saavedra D."/>
            <person name="Barton G.J."/>
            <person name="Westrop G.D."/>
            <person name="Mueller S."/>
            <person name="Dessi D."/>
            <person name="Fiori P.L."/>
            <person name="Ren Q."/>
            <person name="Paulsen I."/>
            <person name="Zhang H."/>
            <person name="Bastida-Corcuera F.D."/>
            <person name="Simoes-Barbosa A."/>
            <person name="Brown M.T."/>
            <person name="Hayes R.D."/>
            <person name="Mukherjee M."/>
            <person name="Okumura C.Y."/>
            <person name="Schneider R."/>
            <person name="Smith A.J."/>
            <person name="Vanacova S."/>
            <person name="Villalvazo M."/>
            <person name="Haas B.J."/>
            <person name="Pertea M."/>
            <person name="Feldblyum T.V."/>
            <person name="Utterback T.R."/>
            <person name="Shu C.L."/>
            <person name="Osoegawa K."/>
            <person name="de Jong P.J."/>
            <person name="Hrdy I."/>
            <person name="Horvathova L."/>
            <person name="Zubacova Z."/>
            <person name="Dolezal P."/>
            <person name="Malik S.B."/>
            <person name="Logsdon J.M. Jr."/>
            <person name="Henze K."/>
            <person name="Gupta A."/>
            <person name="Wang C.C."/>
            <person name="Dunne R.L."/>
            <person name="Upcroft J.A."/>
            <person name="Upcroft P."/>
            <person name="White O."/>
            <person name="Salzberg S.L."/>
            <person name="Tang P."/>
            <person name="Chiu C.-H."/>
            <person name="Lee Y.-S."/>
            <person name="Embley T.M."/>
            <person name="Coombs G.H."/>
            <person name="Mottram J.C."/>
            <person name="Tachezy J."/>
            <person name="Fraser-Liggett C.M."/>
            <person name="Johnson P.J."/>
        </authorList>
    </citation>
    <scope>NUCLEOTIDE SEQUENCE [LARGE SCALE GENOMIC DNA]</scope>
    <source>
        <strain evidence="9">G3</strain>
    </source>
</reference>
<feature type="binding site" evidence="5">
    <location>
        <begin position="813"/>
        <end position="817"/>
    </location>
    <ligand>
        <name>AMP</name>
        <dbReference type="ChEBI" id="CHEBI:456215"/>
    </ligand>
</feature>
<dbReference type="STRING" id="5722.A2ERL4"/>
<dbReference type="GO" id="GO:0046872">
    <property type="term" value="F:metal ion binding"/>
    <property type="evidence" value="ECO:0007669"/>
    <property type="project" value="UniProtKB-KW"/>
</dbReference>
<feature type="domain" description="PDEase" evidence="8">
    <location>
        <begin position="735"/>
        <end position="1060"/>
    </location>
</feature>
<feature type="binding site" evidence="5">
    <location>
        <position position="1017"/>
    </location>
    <ligand>
        <name>AMP</name>
        <dbReference type="ChEBI" id="CHEBI:456215"/>
    </ligand>
</feature>
<feature type="compositionally biased region" description="Basic and acidic residues" evidence="7">
    <location>
        <begin position="1125"/>
        <end position="1137"/>
    </location>
</feature>
<accession>A2ERL4</accession>
<dbReference type="Gene3D" id="1.10.1300.10">
    <property type="entry name" value="3'5'-cyclic nucleotide phosphodiesterase, catalytic domain"/>
    <property type="match status" value="1"/>
</dbReference>
<name>A2ERL4_TRIV3</name>
<dbReference type="InterPro" id="IPR003607">
    <property type="entry name" value="HD/PDEase_dom"/>
</dbReference>
<dbReference type="GO" id="GO:0047555">
    <property type="term" value="F:3',5'-cyclic-GMP phosphodiesterase activity"/>
    <property type="evidence" value="ECO:0000318"/>
    <property type="project" value="GO_Central"/>
</dbReference>
<feature type="binding site" evidence="5">
    <location>
        <position position="965"/>
    </location>
    <ligand>
        <name>AMP</name>
        <dbReference type="ChEBI" id="CHEBI:456215"/>
    </ligand>
</feature>
<dbReference type="OrthoDB" id="74705at2759"/>
<keyword evidence="10" id="KW-1185">Reference proteome</keyword>
<feature type="binding site" evidence="5">
    <location>
        <position position="854"/>
    </location>
    <ligand>
        <name>AMP</name>
        <dbReference type="ChEBI" id="CHEBI:456215"/>
    </ligand>
</feature>
<dbReference type="KEGG" id="tva:4762605"/>
<evidence type="ECO:0000256" key="6">
    <source>
        <dbReference type="PIRSR" id="PIRSR623088-3"/>
    </source>
</evidence>
<dbReference type="GO" id="GO:0004115">
    <property type="term" value="F:3',5'-cyclic-AMP phosphodiesterase activity"/>
    <property type="evidence" value="ECO:0000318"/>
    <property type="project" value="GO_Central"/>
</dbReference>
<evidence type="ECO:0000259" key="8">
    <source>
        <dbReference type="PROSITE" id="PS51845"/>
    </source>
</evidence>
<keyword evidence="2 6" id="KW-0479">Metal-binding</keyword>